<keyword evidence="3" id="KW-1185">Reference proteome</keyword>
<sequence length="311" mass="35729">MNKYNLYTLKDNKLIDILEFCGGINWSTDSETVGMQLTFSSIKKLNFGNYINLKINDKDIFIGTVITIEQNNNIYAYTCMDFARYLNKNKTIMQFNNIPAWIAMGQVCSKFSIKHDIPHNIITKITKIYKSQTLLDIIKDIGEIYTKETGKKLYMEMDGDIFKVKNDINLLKISTKFLLGNGATFKESIENTITKVEVVSKDEKDTRIISIVEDKKASETFGLVTEHIQLEENQNESQAYNIAEKYLKTHVSAESELTLDIIPIKNAELLRANRLVDFKLEKYNINSARLITNCNCTLENGVYKASITFKW</sequence>
<reference evidence="2" key="1">
    <citation type="submission" date="2022-12" db="EMBL/GenBank/DDBJ databases">
        <title>Clostridium sp. nov., isolated from industrial wastewater.</title>
        <authorList>
            <person name="Jiayan W."/>
        </authorList>
    </citation>
    <scope>NUCLEOTIDE SEQUENCE</scope>
    <source>
        <strain evidence="2">ZC22-4</strain>
    </source>
</reference>
<dbReference type="Pfam" id="PF24032">
    <property type="entry name" value="YQBQ"/>
    <property type="match status" value="1"/>
</dbReference>
<dbReference type="InterPro" id="IPR056937">
    <property type="entry name" value="YqbQ/XkdQ"/>
</dbReference>
<gene>
    <name evidence="2" type="ORF">OW729_05015</name>
</gene>
<accession>A0ABT4DAB2</accession>
<proteinExistence type="predicted"/>
<comment type="caution">
    <text evidence="2">The sequence shown here is derived from an EMBL/GenBank/DDBJ whole genome shotgun (WGS) entry which is preliminary data.</text>
</comment>
<evidence type="ECO:0000313" key="3">
    <source>
        <dbReference type="Proteomes" id="UP001144612"/>
    </source>
</evidence>
<name>A0ABT4DAB2_9CLOT</name>
<feature type="domain" description="YqbQ/XkdQ" evidence="1">
    <location>
        <begin position="24"/>
        <end position="309"/>
    </location>
</feature>
<dbReference type="Proteomes" id="UP001144612">
    <property type="component" value="Unassembled WGS sequence"/>
</dbReference>
<evidence type="ECO:0000313" key="2">
    <source>
        <dbReference type="EMBL" id="MCY6957964.1"/>
    </source>
</evidence>
<organism evidence="2 3">
    <name type="scientific">Clostridium brassicae</name>
    <dbReference type="NCBI Taxonomy" id="2999072"/>
    <lineage>
        <taxon>Bacteria</taxon>
        <taxon>Bacillati</taxon>
        <taxon>Bacillota</taxon>
        <taxon>Clostridia</taxon>
        <taxon>Eubacteriales</taxon>
        <taxon>Clostridiaceae</taxon>
        <taxon>Clostridium</taxon>
    </lineage>
</organism>
<dbReference type="RefSeq" id="WP_268060362.1">
    <property type="nucleotide sequence ID" value="NZ_JAPQFJ010000003.1"/>
</dbReference>
<protein>
    <recommendedName>
        <fullName evidence="1">YqbQ/XkdQ domain-containing protein</fullName>
    </recommendedName>
</protein>
<dbReference type="EMBL" id="JAPQFJ010000003">
    <property type="protein sequence ID" value="MCY6957964.1"/>
    <property type="molecule type" value="Genomic_DNA"/>
</dbReference>
<evidence type="ECO:0000259" key="1">
    <source>
        <dbReference type="Pfam" id="PF24032"/>
    </source>
</evidence>